<dbReference type="Proteomes" id="UP000242814">
    <property type="component" value="Unassembled WGS sequence"/>
</dbReference>
<sequence>MNELASLNMEMVSSVSSSGRDSRPNMFSCSHPLSSPGASSKFFSTIGLTMCSGEIELTRIPFGPHSIARLLASWISAAFEALYADKIKPRFADRTPQVQCNQGKQQVSASSTKFEFRGEHIVVTNPSAPASVIASAMHNPSPRRPR</sequence>
<gene>
    <name evidence="1" type="ORF">ACO22_06640</name>
</gene>
<proteinExistence type="predicted"/>
<evidence type="ECO:0000313" key="1">
    <source>
        <dbReference type="EMBL" id="ODH14195.1"/>
    </source>
</evidence>
<accession>A0A1D2J6W9</accession>
<name>A0A1D2J6W9_PARBR</name>
<dbReference type="EMBL" id="LZYO01000375">
    <property type="protein sequence ID" value="ODH14195.1"/>
    <property type="molecule type" value="Genomic_DNA"/>
</dbReference>
<protein>
    <submittedName>
        <fullName evidence="1">Uncharacterized protein</fullName>
    </submittedName>
</protein>
<organism evidence="1 2">
    <name type="scientific">Paracoccidioides brasiliensis</name>
    <dbReference type="NCBI Taxonomy" id="121759"/>
    <lineage>
        <taxon>Eukaryota</taxon>
        <taxon>Fungi</taxon>
        <taxon>Dikarya</taxon>
        <taxon>Ascomycota</taxon>
        <taxon>Pezizomycotina</taxon>
        <taxon>Eurotiomycetes</taxon>
        <taxon>Eurotiomycetidae</taxon>
        <taxon>Onygenales</taxon>
        <taxon>Ajellomycetaceae</taxon>
        <taxon>Paracoccidioides</taxon>
    </lineage>
</organism>
<evidence type="ECO:0000313" key="2">
    <source>
        <dbReference type="Proteomes" id="UP000242814"/>
    </source>
</evidence>
<reference evidence="1 2" key="1">
    <citation type="submission" date="2016-06" db="EMBL/GenBank/DDBJ databases">
        <authorList>
            <person name="Kjaerup R.B."/>
            <person name="Dalgaard T.S."/>
            <person name="Juul-Madsen H.R."/>
        </authorList>
    </citation>
    <scope>NUCLEOTIDE SEQUENCE [LARGE SCALE GENOMIC DNA]</scope>
    <source>
        <strain evidence="1 2">Pb300</strain>
    </source>
</reference>
<dbReference type="AlphaFoldDB" id="A0A1D2J6W9"/>
<comment type="caution">
    <text evidence="1">The sequence shown here is derived from an EMBL/GenBank/DDBJ whole genome shotgun (WGS) entry which is preliminary data.</text>
</comment>